<protein>
    <submittedName>
        <fullName evidence="1">27269_t:CDS:1</fullName>
    </submittedName>
</protein>
<dbReference type="Proteomes" id="UP000789405">
    <property type="component" value="Unassembled WGS sequence"/>
</dbReference>
<dbReference type="OrthoDB" id="2477101at2759"/>
<gene>
    <name evidence="1" type="ORF">DERYTH_LOCUS109</name>
</gene>
<accession>A0A9N8VBP2</accession>
<reference evidence="1" key="1">
    <citation type="submission" date="2021-06" db="EMBL/GenBank/DDBJ databases">
        <authorList>
            <person name="Kallberg Y."/>
            <person name="Tangrot J."/>
            <person name="Rosling A."/>
        </authorList>
    </citation>
    <scope>NUCLEOTIDE SEQUENCE</scope>
    <source>
        <strain evidence="1">MA453B</strain>
    </source>
</reference>
<name>A0A9N8VBP2_9GLOM</name>
<dbReference type="AlphaFoldDB" id="A0A9N8VBP2"/>
<evidence type="ECO:0000313" key="1">
    <source>
        <dbReference type="EMBL" id="CAG8444625.1"/>
    </source>
</evidence>
<keyword evidence="2" id="KW-1185">Reference proteome</keyword>
<sequence length="185" mass="22295">MSNNGSIKSSDAFVLDKSSQFGQKKERIDIYILKLLNKNWFDYNLVCSTPFYYFVEVSYYKFSYYVVIWKKTSFITEDFHIINDLLSVFKENNITIVSNSNLENTVNEKFDESAKNPNSLAFWTNNENTIIDFLKEKFYVYYIENETHNNQDLLEFVRFMKTKFRDITFIDSYYKQWLDLKNNKN</sequence>
<dbReference type="EMBL" id="CAJVPY010000020">
    <property type="protein sequence ID" value="CAG8444625.1"/>
    <property type="molecule type" value="Genomic_DNA"/>
</dbReference>
<organism evidence="1 2">
    <name type="scientific">Dentiscutata erythropus</name>
    <dbReference type="NCBI Taxonomy" id="1348616"/>
    <lineage>
        <taxon>Eukaryota</taxon>
        <taxon>Fungi</taxon>
        <taxon>Fungi incertae sedis</taxon>
        <taxon>Mucoromycota</taxon>
        <taxon>Glomeromycotina</taxon>
        <taxon>Glomeromycetes</taxon>
        <taxon>Diversisporales</taxon>
        <taxon>Gigasporaceae</taxon>
        <taxon>Dentiscutata</taxon>
    </lineage>
</organism>
<proteinExistence type="predicted"/>
<comment type="caution">
    <text evidence="1">The sequence shown here is derived from an EMBL/GenBank/DDBJ whole genome shotgun (WGS) entry which is preliminary data.</text>
</comment>
<evidence type="ECO:0000313" key="2">
    <source>
        <dbReference type="Proteomes" id="UP000789405"/>
    </source>
</evidence>